<feature type="region of interest" description="Disordered" evidence="1">
    <location>
        <begin position="692"/>
        <end position="732"/>
    </location>
</feature>
<dbReference type="RefSeq" id="XP_029221329.1">
    <property type="nucleotide sequence ID" value="XM_029362364.1"/>
</dbReference>
<evidence type="ECO:0000256" key="1">
    <source>
        <dbReference type="SAM" id="MobiDB-lite"/>
    </source>
</evidence>
<proteinExistence type="predicted"/>
<feature type="compositionally biased region" description="Basic and acidic residues" evidence="1">
    <location>
        <begin position="520"/>
        <end position="536"/>
    </location>
</feature>
<protein>
    <submittedName>
        <fullName evidence="3">Serine esterase (DUF676) protein</fullName>
    </submittedName>
</protein>
<feature type="region of interest" description="Disordered" evidence="1">
    <location>
        <begin position="449"/>
        <end position="469"/>
    </location>
</feature>
<organism evidence="3 4">
    <name type="scientific">Besnoitia besnoiti</name>
    <name type="common">Apicomplexan protozoan</name>
    <dbReference type="NCBI Taxonomy" id="94643"/>
    <lineage>
        <taxon>Eukaryota</taxon>
        <taxon>Sar</taxon>
        <taxon>Alveolata</taxon>
        <taxon>Apicomplexa</taxon>
        <taxon>Conoidasida</taxon>
        <taxon>Coccidia</taxon>
        <taxon>Eucoccidiorida</taxon>
        <taxon>Eimeriorina</taxon>
        <taxon>Sarcocystidae</taxon>
        <taxon>Besnoitia</taxon>
    </lineage>
</organism>
<comment type="caution">
    <text evidence="3">The sequence shown here is derived from an EMBL/GenBank/DDBJ whole genome shotgun (WGS) entry which is preliminary data.</text>
</comment>
<dbReference type="InterPro" id="IPR007751">
    <property type="entry name" value="DUF676_lipase-like"/>
</dbReference>
<dbReference type="SUPFAM" id="SSF53474">
    <property type="entry name" value="alpha/beta-Hydrolases"/>
    <property type="match status" value="1"/>
</dbReference>
<dbReference type="InterPro" id="IPR044294">
    <property type="entry name" value="Lipase-like"/>
</dbReference>
<dbReference type="Proteomes" id="UP000224006">
    <property type="component" value="Chromosome II"/>
</dbReference>
<dbReference type="InterPro" id="IPR029058">
    <property type="entry name" value="AB_hydrolase_fold"/>
</dbReference>
<feature type="region of interest" description="Disordered" evidence="1">
    <location>
        <begin position="330"/>
        <end position="356"/>
    </location>
</feature>
<feature type="domain" description="DUF676" evidence="2">
    <location>
        <begin position="178"/>
        <end position="297"/>
    </location>
</feature>
<reference evidence="3 4" key="1">
    <citation type="submission" date="2017-09" db="EMBL/GenBank/DDBJ databases">
        <title>Genome sequencing of Besnoitia besnoiti strain Bb-Ger1.</title>
        <authorList>
            <person name="Schares G."/>
            <person name="Venepally P."/>
            <person name="Lorenzi H.A."/>
        </authorList>
    </citation>
    <scope>NUCLEOTIDE SEQUENCE [LARGE SCALE GENOMIC DNA]</scope>
    <source>
        <strain evidence="3 4">Bb-Ger1</strain>
    </source>
</reference>
<dbReference type="VEuPathDB" id="ToxoDB:BESB_037780"/>
<feature type="region of interest" description="Disordered" evidence="1">
    <location>
        <begin position="35"/>
        <end position="73"/>
    </location>
</feature>
<feature type="compositionally biased region" description="Low complexity" evidence="1">
    <location>
        <begin position="40"/>
        <end position="51"/>
    </location>
</feature>
<dbReference type="EMBL" id="NWUJ01000002">
    <property type="protein sequence ID" value="PFH37320.1"/>
    <property type="molecule type" value="Genomic_DNA"/>
</dbReference>
<dbReference type="AlphaFoldDB" id="A0A2A9MNM5"/>
<feature type="compositionally biased region" description="Low complexity" evidence="1">
    <location>
        <begin position="692"/>
        <end position="709"/>
    </location>
</feature>
<dbReference type="PANTHER" id="PTHR12482:SF62">
    <property type="entry name" value="LIPASE ROG1-RELATED"/>
    <property type="match status" value="1"/>
</dbReference>
<feature type="region of interest" description="Disordered" evidence="1">
    <location>
        <begin position="378"/>
        <end position="430"/>
    </location>
</feature>
<feature type="compositionally biased region" description="Basic and acidic residues" evidence="1">
    <location>
        <begin position="452"/>
        <end position="461"/>
    </location>
</feature>
<feature type="compositionally biased region" description="Low complexity" evidence="1">
    <location>
        <begin position="330"/>
        <end position="350"/>
    </location>
</feature>
<dbReference type="Pfam" id="PF05057">
    <property type="entry name" value="DUF676"/>
    <property type="match status" value="1"/>
</dbReference>
<dbReference type="GeneID" id="40308759"/>
<gene>
    <name evidence="3" type="ORF">BESB_037780</name>
</gene>
<dbReference type="Gene3D" id="3.40.50.1820">
    <property type="entry name" value="alpha/beta hydrolase"/>
    <property type="match status" value="1"/>
</dbReference>
<accession>A0A2A9MNM5</accession>
<dbReference type="KEGG" id="bbes:BESB_037780"/>
<dbReference type="PANTHER" id="PTHR12482">
    <property type="entry name" value="LIPASE ROG1-RELATED-RELATED"/>
    <property type="match status" value="1"/>
</dbReference>
<feature type="compositionally biased region" description="Low complexity" evidence="1">
    <location>
        <begin position="387"/>
        <end position="401"/>
    </location>
</feature>
<evidence type="ECO:0000259" key="2">
    <source>
        <dbReference type="Pfam" id="PF05057"/>
    </source>
</evidence>
<name>A0A2A9MNM5_BESBE</name>
<feature type="compositionally biased region" description="Acidic residues" evidence="1">
    <location>
        <begin position="537"/>
        <end position="549"/>
    </location>
</feature>
<keyword evidence="4" id="KW-1185">Reference proteome</keyword>
<dbReference type="OrthoDB" id="10255013at2759"/>
<feature type="region of interest" description="Disordered" evidence="1">
    <location>
        <begin position="518"/>
        <end position="549"/>
    </location>
</feature>
<feature type="compositionally biased region" description="Basic and acidic residues" evidence="1">
    <location>
        <begin position="402"/>
        <end position="426"/>
    </location>
</feature>
<evidence type="ECO:0000313" key="3">
    <source>
        <dbReference type="EMBL" id="PFH37320.1"/>
    </source>
</evidence>
<evidence type="ECO:0000313" key="4">
    <source>
        <dbReference type="Proteomes" id="UP000224006"/>
    </source>
</evidence>
<sequence length="883" mass="94455">MEGVVPFAAASAFEPGEESVSNYFSLRAFTTASYRDEPEAAPASEPAAASPPRREASEESPDSAGEGKKDSQARKMSAQSLAAFFSLPDMPALSPSCLIPALTSLGLLGGSAAAADSDGSPRVASASPESGCAAVPAGRRSLLLHGLVENSVAAFLGRDELEQDVPPHAPPHAPPPVCLVVCVHGLGGIGSDFKFTAQVLNRRAPHIKVLVSSSNTGKTFDGVERGGARLAEEVRQEIARYPSLRYISLIGFSLGGLYMRYAVRLLYSPATGSAPPTVGGLRPLCVGTVASPHLGVRRFSYLPLPDALVRPLVSSYFRITSHFRAKNQISAPSSPFSRRSTPSSSSSFARGDSISSEEAEVARQTRLFCEQAFLEAREKERDAGERTTAADTTEVATATSARSDEGEGERRAEEKEDASDLRREPSNEETEIFQEVEALEEDAAGKGLGRLTEGDAKHEPAGSEGGFDWGRLSQLHESRTLADLMLFSEREYQRELNEIEKNMKNGKPLAWLWSRSAAGAEDKGHDGDKGDTRDADGASEGEVPQEDDEPLLVQMSKGVFVDSLKVFTHRRLYANARGDVLVPLGTAAIDPSLPSNPELQRILQQTRRSMIVGAGRVVMVSHPGTPPRFVSPSATCEEAWSSAALYNSDVSRPVFLSQQSTRYLSCAGSPLMRPGSSLSLSASAPHLALSSSCSPASSRASSRCASPRHNLLSPRQAGTLNGREAQREEGDGACEEEAFADCVAEEALTASADAGADLSHSRSSGSFSSASSLFASFRQGSSAAALNWREWLKLNTHGETEDEMATRLNEVQWTKVIVDFPTFVPVAHDSINASGKSRFRTWVTAGGRPIVEQLVDWLVSSLDDALAADRLKEGEPIASRREF</sequence>